<dbReference type="GO" id="GO:0005886">
    <property type="term" value="C:plasma membrane"/>
    <property type="evidence" value="ECO:0007669"/>
    <property type="project" value="TreeGrafter"/>
</dbReference>
<dbReference type="InterPro" id="IPR008753">
    <property type="entry name" value="Peptidase_M13_N"/>
</dbReference>
<evidence type="ECO:0000313" key="13">
    <source>
        <dbReference type="Proteomes" id="UP000289152"/>
    </source>
</evidence>
<evidence type="ECO:0000256" key="5">
    <source>
        <dbReference type="ARBA" id="ARBA00022801"/>
    </source>
</evidence>
<dbReference type="Gene3D" id="3.40.390.10">
    <property type="entry name" value="Collagenase (Catalytic Domain)"/>
    <property type="match status" value="2"/>
</dbReference>
<evidence type="ECO:0000256" key="1">
    <source>
        <dbReference type="ARBA" id="ARBA00001947"/>
    </source>
</evidence>
<evidence type="ECO:0008006" key="14">
    <source>
        <dbReference type="Google" id="ProtNLM"/>
    </source>
</evidence>
<comment type="similarity">
    <text evidence="2">Belongs to the peptidase M13 family.</text>
</comment>
<evidence type="ECO:0000256" key="3">
    <source>
        <dbReference type="ARBA" id="ARBA00022670"/>
    </source>
</evidence>
<comment type="caution">
    <text evidence="12">The sequence shown here is derived from an EMBL/GenBank/DDBJ whole genome shotgun (WGS) entry which is preliminary data.</text>
</comment>
<organism evidence="12 13">
    <name type="scientific">Tremella mesenterica</name>
    <name type="common">Jelly fungus</name>
    <dbReference type="NCBI Taxonomy" id="5217"/>
    <lineage>
        <taxon>Eukaryota</taxon>
        <taxon>Fungi</taxon>
        <taxon>Dikarya</taxon>
        <taxon>Basidiomycota</taxon>
        <taxon>Agaricomycotina</taxon>
        <taxon>Tremellomycetes</taxon>
        <taxon>Tremellales</taxon>
        <taxon>Tremellaceae</taxon>
        <taxon>Tremella</taxon>
    </lineage>
</organism>
<protein>
    <recommendedName>
        <fullName evidence="14">Endothelin-converting enzyme</fullName>
    </recommendedName>
</protein>
<dbReference type="PROSITE" id="PS51885">
    <property type="entry name" value="NEPRILYSIN"/>
    <property type="match status" value="1"/>
</dbReference>
<dbReference type="InterPro" id="IPR018497">
    <property type="entry name" value="Peptidase_M13_C"/>
</dbReference>
<evidence type="ECO:0000313" key="12">
    <source>
        <dbReference type="EMBL" id="RXK36231.1"/>
    </source>
</evidence>
<evidence type="ECO:0000259" key="10">
    <source>
        <dbReference type="Pfam" id="PF01431"/>
    </source>
</evidence>
<keyword evidence="7" id="KW-0482">Metalloprotease</keyword>
<accession>A0A4Q1BG77</accession>
<evidence type="ECO:0000256" key="8">
    <source>
        <dbReference type="SAM" id="MobiDB-lite"/>
    </source>
</evidence>
<dbReference type="PRINTS" id="PR00786">
    <property type="entry name" value="NEPRILYSIN"/>
</dbReference>
<feature type="region of interest" description="Disordered" evidence="8">
    <location>
        <begin position="433"/>
        <end position="464"/>
    </location>
</feature>
<keyword evidence="3" id="KW-0645">Protease</keyword>
<dbReference type="Gene3D" id="1.10.1380.10">
    <property type="entry name" value="Neutral endopeptidase , domain2"/>
    <property type="match status" value="2"/>
</dbReference>
<dbReference type="Proteomes" id="UP000289152">
    <property type="component" value="Unassembled WGS sequence"/>
</dbReference>
<evidence type="ECO:0000256" key="2">
    <source>
        <dbReference type="ARBA" id="ARBA00007357"/>
    </source>
</evidence>
<dbReference type="PANTHER" id="PTHR11733">
    <property type="entry name" value="ZINC METALLOPROTEASE FAMILY M13 NEPRILYSIN-RELATED"/>
    <property type="match status" value="1"/>
</dbReference>
<keyword evidence="9" id="KW-1133">Transmembrane helix</keyword>
<keyword evidence="5" id="KW-0378">Hydrolase</keyword>
<dbReference type="InterPro" id="IPR024079">
    <property type="entry name" value="MetalloPept_cat_dom_sf"/>
</dbReference>
<feature type="domain" description="Peptidase M13 C-terminal" evidence="10">
    <location>
        <begin position="735"/>
        <end position="943"/>
    </location>
</feature>
<keyword evidence="6" id="KW-0862">Zinc</keyword>
<dbReference type="VEuPathDB" id="FungiDB:TREMEDRAFT_29362"/>
<dbReference type="InParanoid" id="A0A4Q1BG77"/>
<feature type="domain" description="Peptidase M13 N-terminal" evidence="11">
    <location>
        <begin position="325"/>
        <end position="674"/>
    </location>
</feature>
<reference evidence="12 13" key="1">
    <citation type="submission" date="2016-06" db="EMBL/GenBank/DDBJ databases">
        <title>Evolution of pathogenesis and genome organization in the Tremellales.</title>
        <authorList>
            <person name="Cuomo C."/>
            <person name="Litvintseva A."/>
            <person name="Heitman J."/>
            <person name="Chen Y."/>
            <person name="Sun S."/>
            <person name="Springer D."/>
            <person name="Dromer F."/>
            <person name="Young S."/>
            <person name="Zeng Q."/>
            <person name="Chapman S."/>
            <person name="Gujja S."/>
            <person name="Saif S."/>
            <person name="Birren B."/>
        </authorList>
    </citation>
    <scope>NUCLEOTIDE SEQUENCE [LARGE SCALE GENOMIC DNA]</scope>
    <source>
        <strain evidence="12 13">ATCC 28783</strain>
    </source>
</reference>
<comment type="cofactor">
    <cofactor evidence="1">
        <name>Zn(2+)</name>
        <dbReference type="ChEBI" id="CHEBI:29105"/>
    </cofactor>
</comment>
<evidence type="ECO:0000256" key="9">
    <source>
        <dbReference type="SAM" id="Phobius"/>
    </source>
</evidence>
<sequence length="946" mass="105915">MLQTLKTDSKESAPLLNHDNHVSFLDSIYRPSRPISKLEKLLGLISIILLILTSTFIGLFAGSQSALNRSKGGNKDTIITTTIDPRPTVTTITVPQGTITTTKNPITTTVSTNPTSSVPIPTGKPDRNVCITPQCVLLSAGILQSMNTTQDPCEDFYEYATGGWSSSHSIPPDRASYGSFNAVADDSKVVLLKVINAIPDELPKDAGPEERNLHKVKAAFSSCMDTDTLNDIGIKPLSNLLEELLDIFGPLDVNVSVDTDALTSSSDWSEDWNENYTLPPDLLVAAEKMNFYRDARKTGPITWSKRPMPLAVSLNDEDNFSFDPERRDRITSALAFLHSHGVEALLNFNIEGDVGGADPQVQSLWLYQAFGGLPAKEYYEEKPIFDLYVDVLSKLLIHVTATSTIENSDFEQRDLLDDILTEVDEFVGLADEEESQWPWPWPDKDGETSPPRKPTPPKHGDSREERFRRLAFKVAQFERELVRAGADLEYLFNPHFAYNPYETRKVEKALPFFDLPTYLASMSPRTFPENITVTHPPYPQAVTKLVHETPDYVLGGYFAAKLVMTYAGALGPNVEVRKEKTRLNEVLRGIKKGTPENREDVCLASVDDIVGFIVGREFVKETFSPEAKADAEDIINSIIHAFHDKLPDVKWMDTESAKAAQLKAEAIIPKVGYPSFPNTTDPASLERWYGRTEVKKGDFFGAVISSTLVEESRTWLTLGRQRDRGGWDMYPQTVNAYFSPSDNEIVFPAAILNPPFYSHAWPDHLKYGAFGSVAAHELTHAFDNSGSQYDEHGRLREWWSNATVEAFEERAQCVSKQYSHYWVLDQSGNKVYVNGNLTNGEDIADSGLAQAYTAWQNKIKESGESMALPGLEQFSDEQLFFIAFARIWAQLIRPQAAVQRIRTDPHSPNQWRTIGTLRNNGEFAKAWNCKVGSGMRPKKEDRCELW</sequence>
<dbReference type="EMBL" id="SDIL01000104">
    <property type="protein sequence ID" value="RXK36231.1"/>
    <property type="molecule type" value="Genomic_DNA"/>
</dbReference>
<feature type="transmembrane region" description="Helical" evidence="9">
    <location>
        <begin position="41"/>
        <end position="61"/>
    </location>
</feature>
<dbReference type="SUPFAM" id="SSF55486">
    <property type="entry name" value="Metalloproteases ('zincins'), catalytic domain"/>
    <property type="match status" value="2"/>
</dbReference>
<dbReference type="Pfam" id="PF01431">
    <property type="entry name" value="Peptidase_M13"/>
    <property type="match status" value="1"/>
</dbReference>
<feature type="domain" description="Peptidase M13 N-terminal" evidence="11">
    <location>
        <begin position="152"/>
        <end position="263"/>
    </location>
</feature>
<dbReference type="OrthoDB" id="6475849at2759"/>
<proteinExistence type="inferred from homology"/>
<keyword evidence="9" id="KW-0472">Membrane</keyword>
<dbReference type="GO" id="GO:0016485">
    <property type="term" value="P:protein processing"/>
    <property type="evidence" value="ECO:0007669"/>
    <property type="project" value="TreeGrafter"/>
</dbReference>
<dbReference type="InterPro" id="IPR042089">
    <property type="entry name" value="Peptidase_M13_dom_2"/>
</dbReference>
<evidence type="ECO:0000256" key="4">
    <source>
        <dbReference type="ARBA" id="ARBA00022723"/>
    </source>
</evidence>
<dbReference type="CDD" id="cd08662">
    <property type="entry name" value="M13"/>
    <property type="match status" value="1"/>
</dbReference>
<evidence type="ECO:0000256" key="6">
    <source>
        <dbReference type="ARBA" id="ARBA00022833"/>
    </source>
</evidence>
<keyword evidence="13" id="KW-1185">Reference proteome</keyword>
<evidence type="ECO:0000256" key="7">
    <source>
        <dbReference type="ARBA" id="ARBA00023049"/>
    </source>
</evidence>
<dbReference type="STRING" id="5217.A0A4Q1BG77"/>
<dbReference type="Pfam" id="PF05649">
    <property type="entry name" value="Peptidase_M13_N"/>
    <property type="match status" value="2"/>
</dbReference>
<dbReference type="GO" id="GO:0004222">
    <property type="term" value="F:metalloendopeptidase activity"/>
    <property type="evidence" value="ECO:0007669"/>
    <property type="project" value="InterPro"/>
</dbReference>
<keyword evidence="9" id="KW-0812">Transmembrane</keyword>
<name>A0A4Q1BG77_TREME</name>
<dbReference type="GO" id="GO:0046872">
    <property type="term" value="F:metal ion binding"/>
    <property type="evidence" value="ECO:0007669"/>
    <property type="project" value="UniProtKB-KW"/>
</dbReference>
<keyword evidence="4" id="KW-0479">Metal-binding</keyword>
<dbReference type="AlphaFoldDB" id="A0A4Q1BG77"/>
<gene>
    <name evidence="12" type="ORF">M231_06501</name>
</gene>
<evidence type="ECO:0000259" key="11">
    <source>
        <dbReference type="Pfam" id="PF05649"/>
    </source>
</evidence>
<dbReference type="PANTHER" id="PTHR11733:SF167">
    <property type="entry name" value="FI17812P1-RELATED"/>
    <property type="match status" value="1"/>
</dbReference>
<dbReference type="InterPro" id="IPR000718">
    <property type="entry name" value="Peptidase_M13"/>
</dbReference>